<evidence type="ECO:0000313" key="2">
    <source>
        <dbReference type="Proteomes" id="UP000014480"/>
    </source>
</evidence>
<sequence>MRFLRLLACSNAISALAVRNPEPETDMTARQPSPVTATETDSFSLTGIFSRDQERAWEQAESFVGSSLEHGKYYYFMSCNPAYARDRQETDAYLVYVISKTECAHVGLVIGKTSRYSKKFEAEYLHVKHLDGRWAQTRYDWDGTIAEQYLVYDGMRDSVSMIMLWMRGMAWVMSAGSKIDEKWNCLTYYDYMVSGF</sequence>
<reference evidence="2" key="2">
    <citation type="journal article" date="2019" name="Mol. Plant Microbe Interact.">
        <title>Genome sequence resources for four phytopathogenic fungi from the Colletotrichum orbiculare species complex.</title>
        <authorList>
            <person name="Gan P."/>
            <person name="Tsushima A."/>
            <person name="Narusaka M."/>
            <person name="Narusaka Y."/>
            <person name="Takano Y."/>
            <person name="Kubo Y."/>
            <person name="Shirasu K."/>
        </authorList>
    </citation>
    <scope>GENOME REANNOTATION</scope>
    <source>
        <strain evidence="2">104-T / ATCC 96160 / CBS 514.97 / LARS 414 / MAFF 240422</strain>
    </source>
</reference>
<accession>N4VH82</accession>
<dbReference type="EMBL" id="AMCV02000028">
    <property type="protein sequence ID" value="TDZ17614.1"/>
    <property type="molecule type" value="Genomic_DNA"/>
</dbReference>
<protein>
    <submittedName>
        <fullName evidence="1">Uncharacterized protein</fullName>
    </submittedName>
</protein>
<dbReference type="eggNOG" id="ENOG502R4KP">
    <property type="taxonomic scope" value="Eukaryota"/>
</dbReference>
<name>N4VH82_COLOR</name>
<dbReference type="Proteomes" id="UP000014480">
    <property type="component" value="Unassembled WGS sequence"/>
</dbReference>
<gene>
    <name evidence="1" type="ORF">Cob_v009387</name>
</gene>
<dbReference type="OrthoDB" id="4795074at2759"/>
<reference evidence="2" key="1">
    <citation type="journal article" date="2013" name="New Phytol.">
        <title>Comparative genomic and transcriptomic analyses reveal the hemibiotrophic stage shift of Colletotrichum fungi.</title>
        <authorList>
            <person name="Gan P."/>
            <person name="Ikeda K."/>
            <person name="Irieda H."/>
            <person name="Narusaka M."/>
            <person name="O'Connell R.J."/>
            <person name="Narusaka Y."/>
            <person name="Takano Y."/>
            <person name="Kubo Y."/>
            <person name="Shirasu K."/>
        </authorList>
    </citation>
    <scope>NUCLEOTIDE SEQUENCE [LARGE SCALE GENOMIC DNA]</scope>
    <source>
        <strain evidence="2">104-T / ATCC 96160 / CBS 514.97 / LARS 414 / MAFF 240422</strain>
    </source>
</reference>
<evidence type="ECO:0000313" key="1">
    <source>
        <dbReference type="EMBL" id="TDZ17614.1"/>
    </source>
</evidence>
<dbReference type="HOGENOM" id="CLU_1372124_0_0_1"/>
<keyword evidence="2" id="KW-1185">Reference proteome</keyword>
<proteinExistence type="predicted"/>
<organism evidence="1 2">
    <name type="scientific">Colletotrichum orbiculare (strain 104-T / ATCC 96160 / CBS 514.97 / LARS 414 / MAFF 240422)</name>
    <name type="common">Cucumber anthracnose fungus</name>
    <name type="synonym">Colletotrichum lagenarium</name>
    <dbReference type="NCBI Taxonomy" id="1213857"/>
    <lineage>
        <taxon>Eukaryota</taxon>
        <taxon>Fungi</taxon>
        <taxon>Dikarya</taxon>
        <taxon>Ascomycota</taxon>
        <taxon>Pezizomycotina</taxon>
        <taxon>Sordariomycetes</taxon>
        <taxon>Hypocreomycetidae</taxon>
        <taxon>Glomerellales</taxon>
        <taxon>Glomerellaceae</taxon>
        <taxon>Colletotrichum</taxon>
        <taxon>Colletotrichum orbiculare species complex</taxon>
    </lineage>
</organism>
<comment type="caution">
    <text evidence="1">The sequence shown here is derived from an EMBL/GenBank/DDBJ whole genome shotgun (WGS) entry which is preliminary data.</text>
</comment>
<dbReference type="AlphaFoldDB" id="N4VH82"/>